<evidence type="ECO:0000256" key="2">
    <source>
        <dbReference type="ARBA" id="ARBA00023125"/>
    </source>
</evidence>
<evidence type="ECO:0000256" key="4">
    <source>
        <dbReference type="PROSITE-ProRule" id="PRU00335"/>
    </source>
</evidence>
<dbReference type="AlphaFoldDB" id="A0A0D2K1Q1"/>
<evidence type="ECO:0000313" key="7">
    <source>
        <dbReference type="Proteomes" id="UP000032233"/>
    </source>
</evidence>
<dbReference type="GO" id="GO:0003700">
    <property type="term" value="F:DNA-binding transcription factor activity"/>
    <property type="evidence" value="ECO:0007669"/>
    <property type="project" value="TreeGrafter"/>
</dbReference>
<feature type="DNA-binding region" description="H-T-H motif" evidence="4">
    <location>
        <begin position="33"/>
        <end position="52"/>
    </location>
</feature>
<reference evidence="6 7" key="1">
    <citation type="submission" date="2013-11" db="EMBL/GenBank/DDBJ databases">
        <title>Metagenomic analysis of a methanogenic consortium involved in long chain n-alkane degradation.</title>
        <authorList>
            <person name="Davidova I.A."/>
            <person name="Callaghan A.V."/>
            <person name="Wawrik B."/>
            <person name="Pruitt S."/>
            <person name="Marks C."/>
            <person name="Duncan K.E."/>
            <person name="Suflita J.M."/>
        </authorList>
    </citation>
    <scope>NUCLEOTIDE SEQUENCE [LARGE SCALE GENOMIC DNA]</scope>
    <source>
        <strain evidence="6 7">SPR</strain>
    </source>
</reference>
<sequence length="225" mass="24197">MPKTKTYHHGALRQALISEALNIIGKKGVSAVTMRGLGQALGVSRTAAYRHFDNKHDLLCAVAEDGFNAIADRYGKIVEEAGPDAQTTMAALGRAYVHFAQEFPNMFRLMFSSELAGQARKPSLRAAVHRSNLVLGATVLQCQKQGVIRQGDPQVLANILWAGMHGLARLLVDGQLQTDEQEQGVPIMTTDKAGTLQKKAGLVLDQMVEALLQGLAPKPADSDAT</sequence>
<accession>A0A0D2K1Q1</accession>
<dbReference type="PANTHER" id="PTHR30055">
    <property type="entry name" value="HTH-TYPE TRANSCRIPTIONAL REGULATOR RUTR"/>
    <property type="match status" value="1"/>
</dbReference>
<dbReference type="Gene3D" id="1.10.357.10">
    <property type="entry name" value="Tetracycline Repressor, domain 2"/>
    <property type="match status" value="1"/>
</dbReference>
<dbReference type="SUPFAM" id="SSF46689">
    <property type="entry name" value="Homeodomain-like"/>
    <property type="match status" value="1"/>
</dbReference>
<dbReference type="Proteomes" id="UP000032233">
    <property type="component" value="Unassembled WGS sequence"/>
</dbReference>
<dbReference type="Pfam" id="PF00440">
    <property type="entry name" value="TetR_N"/>
    <property type="match status" value="1"/>
</dbReference>
<evidence type="ECO:0000313" key="6">
    <source>
        <dbReference type="EMBL" id="KIX15610.1"/>
    </source>
</evidence>
<dbReference type="PROSITE" id="PS50977">
    <property type="entry name" value="HTH_TETR_2"/>
    <property type="match status" value="1"/>
</dbReference>
<protein>
    <submittedName>
        <fullName evidence="6">TetR family transcriptional regulator</fullName>
    </submittedName>
</protein>
<feature type="domain" description="HTH tetR-type" evidence="5">
    <location>
        <begin position="10"/>
        <end position="70"/>
    </location>
</feature>
<dbReference type="PANTHER" id="PTHR30055:SF220">
    <property type="entry name" value="TETR-FAMILY REGULATORY PROTEIN"/>
    <property type="match status" value="1"/>
</dbReference>
<dbReference type="InParanoid" id="A0A0D2K1Q1"/>
<evidence type="ECO:0000259" key="5">
    <source>
        <dbReference type="PROSITE" id="PS50977"/>
    </source>
</evidence>
<dbReference type="Pfam" id="PF13305">
    <property type="entry name" value="TetR_C_33"/>
    <property type="match status" value="1"/>
</dbReference>
<dbReference type="InterPro" id="IPR009057">
    <property type="entry name" value="Homeodomain-like_sf"/>
</dbReference>
<dbReference type="EMBL" id="AZAC01000002">
    <property type="protein sequence ID" value="KIX15610.1"/>
    <property type="molecule type" value="Genomic_DNA"/>
</dbReference>
<dbReference type="SUPFAM" id="SSF48498">
    <property type="entry name" value="Tetracyclin repressor-like, C-terminal domain"/>
    <property type="match status" value="1"/>
</dbReference>
<dbReference type="GO" id="GO:0000976">
    <property type="term" value="F:transcription cis-regulatory region binding"/>
    <property type="evidence" value="ECO:0007669"/>
    <property type="project" value="TreeGrafter"/>
</dbReference>
<evidence type="ECO:0000256" key="1">
    <source>
        <dbReference type="ARBA" id="ARBA00023015"/>
    </source>
</evidence>
<dbReference type="PROSITE" id="PS01081">
    <property type="entry name" value="HTH_TETR_1"/>
    <property type="match status" value="1"/>
</dbReference>
<dbReference type="InterPro" id="IPR050109">
    <property type="entry name" value="HTH-type_TetR-like_transc_reg"/>
</dbReference>
<gene>
    <name evidence="6" type="ORF">X474_02735</name>
</gene>
<keyword evidence="7" id="KW-1185">Reference proteome</keyword>
<evidence type="ECO:0000256" key="3">
    <source>
        <dbReference type="ARBA" id="ARBA00023163"/>
    </source>
</evidence>
<dbReference type="InterPro" id="IPR025996">
    <property type="entry name" value="MT1864/Rv1816-like_C"/>
</dbReference>
<dbReference type="InterPro" id="IPR023772">
    <property type="entry name" value="DNA-bd_HTH_TetR-type_CS"/>
</dbReference>
<dbReference type="InterPro" id="IPR001647">
    <property type="entry name" value="HTH_TetR"/>
</dbReference>
<comment type="caution">
    <text evidence="6">The sequence shown here is derived from an EMBL/GenBank/DDBJ whole genome shotgun (WGS) entry which is preliminary data.</text>
</comment>
<organism evidence="6 7">
    <name type="scientific">Dethiosulfatarculus sandiegensis</name>
    <dbReference type="NCBI Taxonomy" id="1429043"/>
    <lineage>
        <taxon>Bacteria</taxon>
        <taxon>Pseudomonadati</taxon>
        <taxon>Thermodesulfobacteriota</taxon>
        <taxon>Desulfarculia</taxon>
        <taxon>Desulfarculales</taxon>
        <taxon>Desulfarculaceae</taxon>
        <taxon>Dethiosulfatarculus</taxon>
    </lineage>
</organism>
<keyword evidence="1" id="KW-0805">Transcription regulation</keyword>
<dbReference type="PRINTS" id="PR00455">
    <property type="entry name" value="HTHTETR"/>
</dbReference>
<dbReference type="InterPro" id="IPR036271">
    <property type="entry name" value="Tet_transcr_reg_TetR-rel_C_sf"/>
</dbReference>
<keyword evidence="3" id="KW-0804">Transcription</keyword>
<name>A0A0D2K1Q1_9BACT</name>
<proteinExistence type="predicted"/>
<keyword evidence="2 4" id="KW-0238">DNA-binding</keyword>